<dbReference type="EMBL" id="JQ398690">
    <property type="protein sequence ID" value="AFM38203.1"/>
    <property type="molecule type" value="mRNA"/>
</dbReference>
<evidence type="ECO:0000256" key="1">
    <source>
        <dbReference type="ARBA" id="ARBA00004167"/>
    </source>
</evidence>
<dbReference type="GO" id="GO:0046872">
    <property type="term" value="F:metal ion binding"/>
    <property type="evidence" value="ECO:0007669"/>
    <property type="project" value="UniProtKB-KW"/>
</dbReference>
<evidence type="ECO:0000256" key="8">
    <source>
        <dbReference type="ARBA" id="ARBA00023014"/>
    </source>
</evidence>
<dbReference type="InterPro" id="IPR004192">
    <property type="entry name" value="Rieske_TM"/>
</dbReference>
<dbReference type="PANTHER" id="PTHR10134">
    <property type="entry name" value="CYTOCHROME B-C1 COMPLEX SUBUNIT RIESKE, MITOCHONDRIAL"/>
    <property type="match status" value="1"/>
</dbReference>
<evidence type="ECO:0000256" key="11">
    <source>
        <dbReference type="RuleBase" id="RU004494"/>
    </source>
</evidence>
<dbReference type="CDD" id="cd03470">
    <property type="entry name" value="Rieske_cytochrome_bc1"/>
    <property type="match status" value="1"/>
</dbReference>
<comment type="subcellular location">
    <subcellularLocation>
        <location evidence="1">Membrane</location>
        <topology evidence="1">Single-pass membrane protein</topology>
    </subcellularLocation>
    <subcellularLocation>
        <location evidence="12">Mitochondrion inner membrane</location>
    </subcellularLocation>
</comment>
<evidence type="ECO:0000313" key="14">
    <source>
        <dbReference type="EMBL" id="AFM38203.1"/>
    </source>
</evidence>
<dbReference type="Gene3D" id="2.102.10.10">
    <property type="entry name" value="Rieske [2Fe-2S] iron-sulphur domain"/>
    <property type="match status" value="1"/>
</dbReference>
<keyword evidence="4" id="KW-0001">2Fe-2S</keyword>
<dbReference type="Pfam" id="PF02921">
    <property type="entry name" value="UCR_TM"/>
    <property type="match status" value="1"/>
</dbReference>
<dbReference type="Gene3D" id="1.20.5.270">
    <property type="entry name" value="Ubiquinol cytochrome reductase, transmembrane domain"/>
    <property type="match status" value="1"/>
</dbReference>
<evidence type="ECO:0000259" key="13">
    <source>
        <dbReference type="PROSITE" id="PS51296"/>
    </source>
</evidence>
<name>I6QMM6_ANATI</name>
<reference evidence="14" key="1">
    <citation type="journal article" date="2013" name="Insects">
        <title>Functional Immunomics of the Squash Bug, Anasa tristis (De Geer) (Heteroptera: Coreidae).</title>
        <authorList>
            <person name="Shelby K.S."/>
        </authorList>
    </citation>
    <scope>NUCLEOTIDE SEQUENCE</scope>
</reference>
<dbReference type="FunFam" id="1.20.5.270:FF:000001">
    <property type="entry name" value="Cytochrome b-c1 complex subunit Rieske, mitochondrial"/>
    <property type="match status" value="1"/>
</dbReference>
<dbReference type="GO" id="GO:0051537">
    <property type="term" value="F:2 iron, 2 sulfur cluster binding"/>
    <property type="evidence" value="ECO:0007669"/>
    <property type="project" value="UniProtKB-KW"/>
</dbReference>
<evidence type="ECO:0000256" key="10">
    <source>
        <dbReference type="ARBA" id="ARBA00023157"/>
    </source>
</evidence>
<dbReference type="PROSITE" id="PS51296">
    <property type="entry name" value="RIESKE"/>
    <property type="match status" value="1"/>
</dbReference>
<comment type="miscellaneous">
    <text evidence="11">The Rieske protein is a high potential 2Fe-2S protein.</text>
</comment>
<organism evidence="14">
    <name type="scientific">Anasa tristis</name>
    <name type="common">Squash bug</name>
    <dbReference type="NCBI Taxonomy" id="236421"/>
    <lineage>
        <taxon>Eukaryota</taxon>
        <taxon>Metazoa</taxon>
        <taxon>Ecdysozoa</taxon>
        <taxon>Arthropoda</taxon>
        <taxon>Hexapoda</taxon>
        <taxon>Insecta</taxon>
        <taxon>Pterygota</taxon>
        <taxon>Neoptera</taxon>
        <taxon>Paraneoptera</taxon>
        <taxon>Hemiptera</taxon>
        <taxon>Heteroptera</taxon>
        <taxon>Panheteroptera</taxon>
        <taxon>Pentatomomorpha</taxon>
        <taxon>Coreoidea</taxon>
        <taxon>Coreidae</taxon>
        <taxon>Coreinae</taxon>
        <taxon>Anasa</taxon>
    </lineage>
</organism>
<dbReference type="InterPro" id="IPR036922">
    <property type="entry name" value="Rieske_2Fe-2S_sf"/>
</dbReference>
<dbReference type="Pfam" id="PF09165">
    <property type="entry name" value="Ubiq-Cytc-red_N"/>
    <property type="match status" value="1"/>
</dbReference>
<keyword evidence="12" id="KW-0496">Mitochondrion</keyword>
<keyword evidence="7" id="KW-0408">Iron</keyword>
<dbReference type="SUPFAM" id="SSF50022">
    <property type="entry name" value="ISP domain"/>
    <property type="match status" value="1"/>
</dbReference>
<keyword evidence="8" id="KW-0411">Iron-sulfur</keyword>
<evidence type="ECO:0000256" key="3">
    <source>
        <dbReference type="ARBA" id="ARBA00022692"/>
    </source>
</evidence>
<evidence type="ECO:0000256" key="5">
    <source>
        <dbReference type="ARBA" id="ARBA00022723"/>
    </source>
</evidence>
<evidence type="ECO:0000256" key="9">
    <source>
        <dbReference type="ARBA" id="ARBA00023136"/>
    </source>
</evidence>
<dbReference type="InterPro" id="IPR005805">
    <property type="entry name" value="Rieske_Fe-S_prot_C"/>
</dbReference>
<protein>
    <recommendedName>
        <fullName evidence="11">Cytochrome b-c1 complex subunit Rieske, mitochondrial</fullName>
        <ecNumber evidence="11">7.1.1.8</ecNumber>
    </recommendedName>
</protein>
<dbReference type="InterPro" id="IPR006317">
    <property type="entry name" value="Ubiquinol_cyt_c_Rdtase_Fe-S-su"/>
</dbReference>
<dbReference type="PRINTS" id="PR00162">
    <property type="entry name" value="RIESKE"/>
</dbReference>
<evidence type="ECO:0000256" key="7">
    <source>
        <dbReference type="ARBA" id="ARBA00023004"/>
    </source>
</evidence>
<dbReference type="Pfam" id="PF00355">
    <property type="entry name" value="Rieske"/>
    <property type="match status" value="1"/>
</dbReference>
<keyword evidence="5" id="KW-0479">Metal-binding</keyword>
<dbReference type="SUPFAM" id="SSF81502">
    <property type="entry name" value="ISP transmembrane anchor"/>
    <property type="match status" value="1"/>
</dbReference>
<dbReference type="InterPro" id="IPR014349">
    <property type="entry name" value="Rieske_Fe-S_prot"/>
</dbReference>
<dbReference type="InterPro" id="IPR037008">
    <property type="entry name" value="bc1_Rieske_TM_sf"/>
</dbReference>
<sequence length="270" mass="29378">MINAVSRSGNLSPYLRGVSAVGSPKSITLSIPSSSTIVVDKKSEVFTSYSLSRILPTRDVKILSGPLASTQIRFAHTDLKVPDFSPYRRSAVQSPTADSQSSEESRKTFSYVIVGAGGVAGAYAAKTLVTQYITSMSASADVLAMAKIEVKLSDIPEGKSMTFKWRGKPLFIRHRTGEEISKERQTPVSELRDPERDEDRVQKAEWLVLIGVCTHLGCVPIANAGDYGGYYCPCHGSHYDNSGRIRKGPAPLNLEVPPYEFMDESTLVVG</sequence>
<dbReference type="NCBIfam" id="TIGR01416">
    <property type="entry name" value="Rieske_proteo"/>
    <property type="match status" value="1"/>
</dbReference>
<evidence type="ECO:0000256" key="12">
    <source>
        <dbReference type="RuleBase" id="RU004495"/>
    </source>
</evidence>
<keyword evidence="3" id="KW-0812">Transmembrane</keyword>
<comment type="catalytic activity">
    <reaction evidence="11">
        <text>a quinol + 2 Fe(III)-[cytochrome c](out) = a quinone + 2 Fe(II)-[cytochrome c](out) + 2 H(+)(out)</text>
        <dbReference type="Rhea" id="RHEA:11484"/>
        <dbReference type="Rhea" id="RHEA-COMP:10350"/>
        <dbReference type="Rhea" id="RHEA-COMP:14399"/>
        <dbReference type="ChEBI" id="CHEBI:15378"/>
        <dbReference type="ChEBI" id="CHEBI:24646"/>
        <dbReference type="ChEBI" id="CHEBI:29033"/>
        <dbReference type="ChEBI" id="CHEBI:29034"/>
        <dbReference type="ChEBI" id="CHEBI:132124"/>
        <dbReference type="EC" id="7.1.1.8"/>
    </reaction>
</comment>
<dbReference type="AlphaFoldDB" id="I6QMM6"/>
<dbReference type="InterPro" id="IPR017941">
    <property type="entry name" value="Rieske_2Fe-2S"/>
</dbReference>
<keyword evidence="11" id="KW-0249">Electron transport</keyword>
<keyword evidence="12" id="KW-0679">Respiratory chain</keyword>
<feature type="domain" description="Rieske" evidence="13">
    <location>
        <begin position="173"/>
        <end position="268"/>
    </location>
</feature>
<keyword evidence="10" id="KW-1015">Disulfide bond</keyword>
<evidence type="ECO:0000256" key="2">
    <source>
        <dbReference type="ARBA" id="ARBA00010651"/>
    </source>
</evidence>
<dbReference type="GO" id="GO:0005743">
    <property type="term" value="C:mitochondrial inner membrane"/>
    <property type="evidence" value="ECO:0007669"/>
    <property type="project" value="UniProtKB-SubCell"/>
</dbReference>
<comment type="cofactor">
    <cofactor evidence="11">
        <name>[2Fe-2S] cluster</name>
        <dbReference type="ChEBI" id="CHEBI:190135"/>
    </cofactor>
    <text evidence="11">Binds 1 [2Fe-2S] cluster per subunit.</text>
</comment>
<dbReference type="InterPro" id="IPR015248">
    <property type="entry name" value="UQCRFS1_N"/>
</dbReference>
<comment type="similarity">
    <text evidence="2">Belongs to the Rieske iron-sulfur protein family.</text>
</comment>
<dbReference type="GO" id="GO:0008121">
    <property type="term" value="F:quinol-cytochrome-c reductase activity"/>
    <property type="evidence" value="ECO:0007669"/>
    <property type="project" value="UniProtKB-EC"/>
</dbReference>
<evidence type="ECO:0000256" key="6">
    <source>
        <dbReference type="ARBA" id="ARBA00022989"/>
    </source>
</evidence>
<evidence type="ECO:0000256" key="4">
    <source>
        <dbReference type="ARBA" id="ARBA00022714"/>
    </source>
</evidence>
<dbReference type="EC" id="7.1.1.8" evidence="11"/>
<keyword evidence="9" id="KW-0472">Membrane</keyword>
<accession>I6QMM6</accession>
<proteinExistence type="evidence at transcript level"/>
<dbReference type="FunFam" id="2.102.10.10:FF:000001">
    <property type="entry name" value="Cytochrome b-c1 complex subunit Rieske, mitochondrial"/>
    <property type="match status" value="1"/>
</dbReference>
<keyword evidence="6" id="KW-1133">Transmembrane helix</keyword>
<keyword evidence="11" id="KW-0813">Transport</keyword>